<dbReference type="PROSITE" id="PS00214">
    <property type="entry name" value="FABP"/>
    <property type="match status" value="1"/>
</dbReference>
<reference evidence="6 7" key="2">
    <citation type="journal article" date="2022" name="Mol. Biol. Evol.">
        <title>Comparative Genomics Reveals Insights into the Divergent Evolution of Astigmatic Mites and Household Pest Adaptations.</title>
        <authorList>
            <person name="Xiong Q."/>
            <person name="Wan A.T."/>
            <person name="Liu X."/>
            <person name="Fung C.S."/>
            <person name="Xiao X."/>
            <person name="Malainual N."/>
            <person name="Hou J."/>
            <person name="Wang L."/>
            <person name="Wang M."/>
            <person name="Yang K.Y."/>
            <person name="Cui Y."/>
            <person name="Leung E.L."/>
            <person name="Nong W."/>
            <person name="Shin S.K."/>
            <person name="Au S.W."/>
            <person name="Jeong K.Y."/>
            <person name="Chew F.T."/>
            <person name="Hui J.H."/>
            <person name="Leung T.F."/>
            <person name="Tungtrongchitr A."/>
            <person name="Zhong N."/>
            <person name="Liu Z."/>
            <person name="Tsui S.K."/>
        </authorList>
    </citation>
    <scope>NUCLEOTIDE SEQUENCE [LARGE SCALE GENOMIC DNA]</scope>
    <source>
        <strain evidence="6">Derp</strain>
    </source>
</reference>
<accession>A0ABQ8J738</accession>
<dbReference type="InterPro" id="IPR000566">
    <property type="entry name" value="Lipocln_cytosolic_FA-bd_dom"/>
</dbReference>
<evidence type="ECO:0000259" key="5">
    <source>
        <dbReference type="PROSITE" id="PS00214"/>
    </source>
</evidence>
<reference evidence="6 7" key="1">
    <citation type="journal article" date="2018" name="J. Allergy Clin. Immunol.">
        <title>High-quality assembly of Dermatophagoides pteronyssinus genome and transcriptome reveals a wide range of novel allergens.</title>
        <authorList>
            <person name="Liu X.Y."/>
            <person name="Yang K.Y."/>
            <person name="Wang M.Q."/>
            <person name="Kwok J.S."/>
            <person name="Zeng X."/>
            <person name="Yang Z."/>
            <person name="Xiao X.J."/>
            <person name="Lau C.P."/>
            <person name="Li Y."/>
            <person name="Huang Z.M."/>
            <person name="Ba J.G."/>
            <person name="Yim A.K."/>
            <person name="Ouyang C.Y."/>
            <person name="Ngai S.M."/>
            <person name="Chan T.F."/>
            <person name="Leung E.L."/>
            <person name="Liu L."/>
            <person name="Liu Z.G."/>
            <person name="Tsui S.K."/>
        </authorList>
    </citation>
    <scope>NUCLEOTIDE SEQUENCE [LARGE SCALE GENOMIC DNA]</scope>
    <source>
        <strain evidence="6">Derp</strain>
    </source>
</reference>
<feature type="domain" description="Cytosolic fatty-acid binding proteins" evidence="5">
    <location>
        <begin position="56"/>
        <end position="73"/>
    </location>
</feature>
<dbReference type="InterPro" id="IPR012674">
    <property type="entry name" value="Calycin"/>
</dbReference>
<dbReference type="InterPro" id="IPR031259">
    <property type="entry name" value="ILBP"/>
</dbReference>
<dbReference type="SUPFAM" id="SSF50814">
    <property type="entry name" value="Lipocalins"/>
    <property type="match status" value="2"/>
</dbReference>
<dbReference type="EMBL" id="NJHN03000064">
    <property type="protein sequence ID" value="KAH9418381.1"/>
    <property type="molecule type" value="Genomic_DNA"/>
</dbReference>
<dbReference type="Pfam" id="PF00061">
    <property type="entry name" value="Lipocalin"/>
    <property type="match status" value="1"/>
</dbReference>
<evidence type="ECO:0000313" key="7">
    <source>
        <dbReference type="Proteomes" id="UP000887458"/>
    </source>
</evidence>
<evidence type="ECO:0000256" key="2">
    <source>
        <dbReference type="ARBA" id="ARBA00023121"/>
    </source>
</evidence>
<comment type="caution">
    <text evidence="6">The sequence shown here is derived from an EMBL/GenBank/DDBJ whole genome shotgun (WGS) entry which is preliminary data.</text>
</comment>
<feature type="region of interest" description="Disordered" evidence="4">
    <location>
        <begin position="22"/>
        <end position="44"/>
    </location>
</feature>
<name>A0ABQ8J738_DERPT</name>
<dbReference type="PANTHER" id="PTHR11955">
    <property type="entry name" value="FATTY ACID BINDING PROTEIN"/>
    <property type="match status" value="1"/>
</dbReference>
<evidence type="ECO:0000256" key="4">
    <source>
        <dbReference type="SAM" id="MobiDB-lite"/>
    </source>
</evidence>
<dbReference type="Proteomes" id="UP000887458">
    <property type="component" value="Unassembled WGS sequence"/>
</dbReference>
<protein>
    <submittedName>
        <fullName evidence="6">Lipocalin / cytosolic fatty-acid binding protein</fullName>
    </submittedName>
</protein>
<gene>
    <name evidence="6" type="primary">FABP4</name>
    <name evidence="6" type="ORF">DERP_010250</name>
</gene>
<dbReference type="InterPro" id="IPR000463">
    <property type="entry name" value="Fatty_acid-bd"/>
</dbReference>
<comment type="similarity">
    <text evidence="1 3">Belongs to the calycin superfamily. Fatty-acid binding protein (FABP) family.</text>
</comment>
<dbReference type="PRINTS" id="PR00178">
    <property type="entry name" value="FATTYACIDBP"/>
</dbReference>
<dbReference type="Gene3D" id="2.40.128.20">
    <property type="match status" value="2"/>
</dbReference>
<evidence type="ECO:0000256" key="3">
    <source>
        <dbReference type="RuleBase" id="RU003696"/>
    </source>
</evidence>
<keyword evidence="2" id="KW-0446">Lipid-binding</keyword>
<organism evidence="6 7">
    <name type="scientific">Dermatophagoides pteronyssinus</name>
    <name type="common">European house dust mite</name>
    <dbReference type="NCBI Taxonomy" id="6956"/>
    <lineage>
        <taxon>Eukaryota</taxon>
        <taxon>Metazoa</taxon>
        <taxon>Ecdysozoa</taxon>
        <taxon>Arthropoda</taxon>
        <taxon>Chelicerata</taxon>
        <taxon>Arachnida</taxon>
        <taxon>Acari</taxon>
        <taxon>Acariformes</taxon>
        <taxon>Sarcoptiformes</taxon>
        <taxon>Astigmata</taxon>
        <taxon>Psoroptidia</taxon>
        <taxon>Analgoidea</taxon>
        <taxon>Pyroglyphidae</taxon>
        <taxon>Dermatophagoidinae</taxon>
        <taxon>Dermatophagoides</taxon>
    </lineage>
</organism>
<proteinExistence type="inferred from homology"/>
<keyword evidence="7" id="KW-1185">Reference proteome</keyword>
<dbReference type="CDD" id="cd00742">
    <property type="entry name" value="FABP"/>
    <property type="match status" value="2"/>
</dbReference>
<keyword evidence="3" id="KW-0813">Transport</keyword>
<evidence type="ECO:0000256" key="1">
    <source>
        <dbReference type="ARBA" id="ARBA00008390"/>
    </source>
</evidence>
<sequence length="308" mass="36387">MWFSNLIDIENWKRRMVTITESNDSNQQQQQQQSKNDEQQQQQNFEQHVVPDKFYGRYRLTTSDNFDAFLREIGVGFLARKLANLTRPHLEIVKEPNGYIAMKVEAPHKTLVNRFRINEYFNETRMDGKVCKSIVEFIPPNKFIQMQWDNGLEIKYIREFVDNKINVKSICNNIQSFRVYTRLISSDNFDAFLKEIGVGFMQRKAANLASPDLELIKEEDGWTTIKVKTPIKNVVNRFKLGEFFQETRVDGKVCKSKVTFEPPNKFIQMQWDDNLEIKYVREFVDNKINVTSTCNGVECFRVYERADK</sequence>
<evidence type="ECO:0000313" key="6">
    <source>
        <dbReference type="EMBL" id="KAH9418381.1"/>
    </source>
</evidence>